<evidence type="ECO:0000256" key="3">
    <source>
        <dbReference type="ARBA" id="ARBA00023054"/>
    </source>
</evidence>
<dbReference type="InterPro" id="IPR003798">
    <property type="entry name" value="DNA_recombination_RmuC"/>
</dbReference>
<reference evidence="7 8" key="1">
    <citation type="submission" date="2023-04" db="EMBL/GenBank/DDBJ databases">
        <title>Tenacibaculum tangerinum sp. nov., isolated from sea tidal flat of South Korea.</title>
        <authorList>
            <person name="Lee S.H."/>
            <person name="Kim J.-J."/>
        </authorList>
    </citation>
    <scope>NUCLEOTIDE SEQUENCE [LARGE SCALE GENOMIC DNA]</scope>
    <source>
        <strain evidence="7 8">GRR-S3-23</strain>
    </source>
</reference>
<evidence type="ECO:0000256" key="2">
    <source>
        <dbReference type="ARBA" id="ARBA00009840"/>
    </source>
</evidence>
<sequence>MNTTLLIILAAVSTLIIGFIIGNLLSKLKFKQQTADLEKEISVLQNHQANFEIQKREKEESFIQQKEDFLTRLDEKTKENSELRREKEFNALELARKNEELKNLQVKLNENKEEVTKLQDKFTKEFENLANKILEEKSNKFTEQNKKNIKDILNPLQEKIQTFEKKVEDTQKESISMHSALKEQLLGLKELNAQMSKETLNLTKALKGDSKTQGNWGELVLERVLEKSGLEKDREYFVQQSFVNNEGKRLLPDVVIHLPNNKKMVVDAKVSLTAYEQFVNSDEDVEKERFLKEHVSSLKRHVEQLSEKKYEDIYKIESPDFVLLFVPIEPAFAVALNEDHTLYNKAFEKNIVIVTPTTLLATLRTIDTMWNNEKQQRNAIEIARQAGALYDKFNGLLIDLVNIGKKIEGTKSDYLAAMNKLVEGRGNLINSVEKLKKMGAKTKKALPENILQRAKEED</sequence>
<keyword evidence="6" id="KW-0472">Membrane</keyword>
<dbReference type="PANTHER" id="PTHR30563">
    <property type="entry name" value="DNA RECOMBINATION PROTEIN RMUC"/>
    <property type="match status" value="1"/>
</dbReference>
<accession>A0ABY8L4W7</accession>
<evidence type="ECO:0000256" key="6">
    <source>
        <dbReference type="SAM" id="Phobius"/>
    </source>
</evidence>
<evidence type="ECO:0000313" key="8">
    <source>
        <dbReference type="Proteomes" id="UP001232001"/>
    </source>
</evidence>
<feature type="coiled-coil region" evidence="5">
    <location>
        <begin position="153"/>
        <end position="198"/>
    </location>
</feature>
<keyword evidence="4" id="KW-0233">DNA recombination</keyword>
<dbReference type="RefSeq" id="WP_279652328.1">
    <property type="nucleotide sequence ID" value="NZ_CP122539.1"/>
</dbReference>
<keyword evidence="3 5" id="KW-0175">Coiled coil</keyword>
<evidence type="ECO:0000313" key="7">
    <source>
        <dbReference type="EMBL" id="WGH76462.1"/>
    </source>
</evidence>
<dbReference type="EMBL" id="CP122539">
    <property type="protein sequence ID" value="WGH76462.1"/>
    <property type="molecule type" value="Genomic_DNA"/>
</dbReference>
<keyword evidence="8" id="KW-1185">Reference proteome</keyword>
<evidence type="ECO:0000256" key="5">
    <source>
        <dbReference type="SAM" id="Coils"/>
    </source>
</evidence>
<keyword evidence="6" id="KW-0812">Transmembrane</keyword>
<protein>
    <submittedName>
        <fullName evidence="7">DNA recombination protein RmuC</fullName>
    </submittedName>
</protein>
<organism evidence="7 8">
    <name type="scientific">Tenacibaculum tangerinum</name>
    <dbReference type="NCBI Taxonomy" id="3038772"/>
    <lineage>
        <taxon>Bacteria</taxon>
        <taxon>Pseudomonadati</taxon>
        <taxon>Bacteroidota</taxon>
        <taxon>Flavobacteriia</taxon>
        <taxon>Flavobacteriales</taxon>
        <taxon>Flavobacteriaceae</taxon>
        <taxon>Tenacibaculum</taxon>
    </lineage>
</organism>
<gene>
    <name evidence="7" type="primary">rmuC</name>
    <name evidence="7" type="ORF">P8625_04690</name>
</gene>
<comment type="function">
    <text evidence="1">Involved in DNA recombination.</text>
</comment>
<dbReference type="PANTHER" id="PTHR30563:SF0">
    <property type="entry name" value="DNA RECOMBINATION PROTEIN RMUC"/>
    <property type="match status" value="1"/>
</dbReference>
<dbReference type="Pfam" id="PF02646">
    <property type="entry name" value="RmuC"/>
    <property type="match status" value="1"/>
</dbReference>
<proteinExistence type="inferred from homology"/>
<feature type="transmembrane region" description="Helical" evidence="6">
    <location>
        <begin position="6"/>
        <end position="25"/>
    </location>
</feature>
<keyword evidence="6" id="KW-1133">Transmembrane helix</keyword>
<evidence type="ECO:0000256" key="4">
    <source>
        <dbReference type="ARBA" id="ARBA00023172"/>
    </source>
</evidence>
<dbReference type="Proteomes" id="UP001232001">
    <property type="component" value="Chromosome"/>
</dbReference>
<feature type="coiled-coil region" evidence="5">
    <location>
        <begin position="66"/>
        <end position="121"/>
    </location>
</feature>
<evidence type="ECO:0000256" key="1">
    <source>
        <dbReference type="ARBA" id="ARBA00003416"/>
    </source>
</evidence>
<name>A0ABY8L4W7_9FLAO</name>
<comment type="similarity">
    <text evidence="2">Belongs to the RmuC family.</text>
</comment>